<evidence type="ECO:0000313" key="2">
    <source>
        <dbReference type="EMBL" id="RHN44042.1"/>
    </source>
</evidence>
<sequence length="59" mass="6581">MYAKCGEIGNAELVFEEVPEKDTGLWNTSINGYGVNGYENEALEVFAVMFYLLATIAVW</sequence>
<dbReference type="AlphaFoldDB" id="A0A396GSE7"/>
<dbReference type="InterPro" id="IPR011990">
    <property type="entry name" value="TPR-like_helical_dom_sf"/>
</dbReference>
<organism evidence="2">
    <name type="scientific">Medicago truncatula</name>
    <name type="common">Barrel medic</name>
    <name type="synonym">Medicago tribuloides</name>
    <dbReference type="NCBI Taxonomy" id="3880"/>
    <lineage>
        <taxon>Eukaryota</taxon>
        <taxon>Viridiplantae</taxon>
        <taxon>Streptophyta</taxon>
        <taxon>Embryophyta</taxon>
        <taxon>Tracheophyta</taxon>
        <taxon>Spermatophyta</taxon>
        <taxon>Magnoliopsida</taxon>
        <taxon>eudicotyledons</taxon>
        <taxon>Gunneridae</taxon>
        <taxon>Pentapetalae</taxon>
        <taxon>rosids</taxon>
        <taxon>fabids</taxon>
        <taxon>Fabales</taxon>
        <taxon>Fabaceae</taxon>
        <taxon>Papilionoideae</taxon>
        <taxon>50 kb inversion clade</taxon>
        <taxon>NPAAA clade</taxon>
        <taxon>Hologalegina</taxon>
        <taxon>IRL clade</taxon>
        <taxon>Trifolieae</taxon>
        <taxon>Medicago</taxon>
    </lineage>
</organism>
<evidence type="ECO:0000256" key="1">
    <source>
        <dbReference type="ARBA" id="ARBA00022737"/>
    </source>
</evidence>
<dbReference type="InterPro" id="IPR046960">
    <property type="entry name" value="PPR_At4g14850-like_plant"/>
</dbReference>
<dbReference type="Pfam" id="PF01535">
    <property type="entry name" value="PPR"/>
    <property type="match status" value="2"/>
</dbReference>
<dbReference type="Gene3D" id="1.25.40.10">
    <property type="entry name" value="Tetratricopeptide repeat domain"/>
    <property type="match status" value="1"/>
</dbReference>
<protein>
    <submittedName>
        <fullName evidence="2">Putative pentatricopeptide</fullName>
    </submittedName>
</protein>
<reference evidence="2" key="1">
    <citation type="journal article" date="2018" name="Nat. Plants">
        <title>Whole-genome landscape of Medicago truncatula symbiotic genes.</title>
        <authorList>
            <person name="Pecrix Y."/>
            <person name="Gamas P."/>
            <person name="Carrere S."/>
        </authorList>
    </citation>
    <scope>NUCLEOTIDE SEQUENCE</scope>
    <source>
        <tissue evidence="2">Leaves</tissue>
    </source>
</reference>
<dbReference type="PANTHER" id="PTHR47926">
    <property type="entry name" value="PENTATRICOPEPTIDE REPEAT-CONTAINING PROTEIN"/>
    <property type="match status" value="1"/>
</dbReference>
<dbReference type="InterPro" id="IPR002885">
    <property type="entry name" value="PPR_rpt"/>
</dbReference>
<gene>
    <name evidence="2" type="ORF">MtrunA17_Chr7g0215021</name>
</gene>
<dbReference type="GO" id="GO:0003723">
    <property type="term" value="F:RNA binding"/>
    <property type="evidence" value="ECO:0007669"/>
    <property type="project" value="InterPro"/>
</dbReference>
<comment type="caution">
    <text evidence="2">The sequence shown here is derived from an EMBL/GenBank/DDBJ whole genome shotgun (WGS) entry which is preliminary data.</text>
</comment>
<name>A0A396GSE7_MEDTR</name>
<dbReference type="Gramene" id="rna38090">
    <property type="protein sequence ID" value="RHN44042.1"/>
    <property type="gene ID" value="gene38090"/>
</dbReference>
<dbReference type="GO" id="GO:0009451">
    <property type="term" value="P:RNA modification"/>
    <property type="evidence" value="ECO:0007669"/>
    <property type="project" value="InterPro"/>
</dbReference>
<accession>A0A396GSE7</accession>
<dbReference type="EMBL" id="PSQE01000007">
    <property type="protein sequence ID" value="RHN44042.1"/>
    <property type="molecule type" value="Genomic_DNA"/>
</dbReference>
<proteinExistence type="predicted"/>
<dbReference type="Proteomes" id="UP000265566">
    <property type="component" value="Chromosome 7"/>
</dbReference>
<keyword evidence="1" id="KW-0677">Repeat</keyword>